<organism evidence="1 2">
    <name type="scientific">Plakobranchus ocellatus</name>
    <dbReference type="NCBI Taxonomy" id="259542"/>
    <lineage>
        <taxon>Eukaryota</taxon>
        <taxon>Metazoa</taxon>
        <taxon>Spiralia</taxon>
        <taxon>Lophotrochozoa</taxon>
        <taxon>Mollusca</taxon>
        <taxon>Gastropoda</taxon>
        <taxon>Heterobranchia</taxon>
        <taxon>Euthyneura</taxon>
        <taxon>Panpulmonata</taxon>
        <taxon>Sacoglossa</taxon>
        <taxon>Placobranchoidea</taxon>
        <taxon>Plakobranchidae</taxon>
        <taxon>Plakobranchus</taxon>
    </lineage>
</organism>
<evidence type="ECO:0000313" key="1">
    <source>
        <dbReference type="EMBL" id="GFO11891.1"/>
    </source>
</evidence>
<sequence length="82" mass="9419">MRQMQVEQVAQTQGQWLFDVAYYSAKLLKFGLCCCVYHSCLCDLALPTIVMLDYKRRDSKLVFKHSEREPNSASSNPSDTHS</sequence>
<dbReference type="EMBL" id="BLXT01004368">
    <property type="protein sequence ID" value="GFO11891.1"/>
    <property type="molecule type" value="Genomic_DNA"/>
</dbReference>
<keyword evidence="2" id="KW-1185">Reference proteome</keyword>
<proteinExistence type="predicted"/>
<dbReference type="Proteomes" id="UP000735302">
    <property type="component" value="Unassembled WGS sequence"/>
</dbReference>
<accession>A0AAV4AL40</accession>
<comment type="caution">
    <text evidence="1">The sequence shown here is derived from an EMBL/GenBank/DDBJ whole genome shotgun (WGS) entry which is preliminary data.</text>
</comment>
<reference evidence="1 2" key="1">
    <citation type="journal article" date="2021" name="Elife">
        <title>Chloroplast acquisition without the gene transfer in kleptoplastic sea slugs, Plakobranchus ocellatus.</title>
        <authorList>
            <person name="Maeda T."/>
            <person name="Takahashi S."/>
            <person name="Yoshida T."/>
            <person name="Shimamura S."/>
            <person name="Takaki Y."/>
            <person name="Nagai Y."/>
            <person name="Toyoda A."/>
            <person name="Suzuki Y."/>
            <person name="Arimoto A."/>
            <person name="Ishii H."/>
            <person name="Satoh N."/>
            <person name="Nishiyama T."/>
            <person name="Hasebe M."/>
            <person name="Maruyama T."/>
            <person name="Minagawa J."/>
            <person name="Obokata J."/>
            <person name="Shigenobu S."/>
        </authorList>
    </citation>
    <scope>NUCLEOTIDE SEQUENCE [LARGE SCALE GENOMIC DNA]</scope>
</reference>
<gene>
    <name evidence="1" type="ORF">PoB_003839600</name>
</gene>
<name>A0AAV4AL40_9GAST</name>
<protein>
    <submittedName>
        <fullName evidence="1">Uncharacterized protein</fullName>
    </submittedName>
</protein>
<evidence type="ECO:0000313" key="2">
    <source>
        <dbReference type="Proteomes" id="UP000735302"/>
    </source>
</evidence>
<dbReference type="AlphaFoldDB" id="A0AAV4AL40"/>